<dbReference type="Pfam" id="PF02518">
    <property type="entry name" value="HATPase_c"/>
    <property type="match status" value="1"/>
</dbReference>
<feature type="domain" description="Histidine kinase" evidence="8">
    <location>
        <begin position="195"/>
        <end position="402"/>
    </location>
</feature>
<dbReference type="InterPro" id="IPR036890">
    <property type="entry name" value="HATPase_C_sf"/>
</dbReference>
<dbReference type="SUPFAM" id="SSF55874">
    <property type="entry name" value="ATPase domain of HSP90 chaperone/DNA topoisomerase II/histidine kinase"/>
    <property type="match status" value="1"/>
</dbReference>
<dbReference type="PANTHER" id="PTHR43065">
    <property type="entry name" value="SENSOR HISTIDINE KINASE"/>
    <property type="match status" value="1"/>
</dbReference>
<keyword evidence="5" id="KW-0067">ATP-binding</keyword>
<evidence type="ECO:0000256" key="3">
    <source>
        <dbReference type="ARBA" id="ARBA00022741"/>
    </source>
</evidence>
<dbReference type="GO" id="GO:0000155">
    <property type="term" value="F:phosphorelay sensor kinase activity"/>
    <property type="evidence" value="ECO:0007669"/>
    <property type="project" value="InterPro"/>
</dbReference>
<evidence type="ECO:0000256" key="6">
    <source>
        <dbReference type="ARBA" id="ARBA00023012"/>
    </source>
</evidence>
<reference evidence="9" key="1">
    <citation type="journal article" date="2015" name="Proc. Natl. Acad. Sci. U.S.A.">
        <title>Networks of energetic and metabolic interactions define dynamics in microbial communities.</title>
        <authorList>
            <person name="Embree M."/>
            <person name="Liu J.K."/>
            <person name="Al-Bassam M.M."/>
            <person name="Zengler K."/>
        </authorList>
    </citation>
    <scope>NUCLEOTIDE SEQUENCE</scope>
</reference>
<dbReference type="PROSITE" id="PS50109">
    <property type="entry name" value="HIS_KIN"/>
    <property type="match status" value="1"/>
</dbReference>
<dbReference type="PANTHER" id="PTHR43065:SF10">
    <property type="entry name" value="PEROXIDE STRESS-ACTIVATED HISTIDINE KINASE MAK3"/>
    <property type="match status" value="1"/>
</dbReference>
<proteinExistence type="predicted"/>
<dbReference type="InterPro" id="IPR036097">
    <property type="entry name" value="HisK_dim/P_sf"/>
</dbReference>
<evidence type="ECO:0000313" key="9">
    <source>
        <dbReference type="EMBL" id="KUG26204.1"/>
    </source>
</evidence>
<dbReference type="InterPro" id="IPR005467">
    <property type="entry name" value="His_kinase_dom"/>
</dbReference>
<comment type="caution">
    <text evidence="9">The sequence shown here is derived from an EMBL/GenBank/DDBJ whole genome shotgun (WGS) entry which is preliminary data.</text>
</comment>
<organism evidence="9">
    <name type="scientific">hydrocarbon metagenome</name>
    <dbReference type="NCBI Taxonomy" id="938273"/>
    <lineage>
        <taxon>unclassified sequences</taxon>
        <taxon>metagenomes</taxon>
        <taxon>ecological metagenomes</taxon>
    </lineage>
</organism>
<keyword evidence="7" id="KW-0812">Transmembrane</keyword>
<dbReference type="SUPFAM" id="SSF47384">
    <property type="entry name" value="Homodimeric domain of signal transducing histidine kinase"/>
    <property type="match status" value="1"/>
</dbReference>
<dbReference type="PRINTS" id="PR00344">
    <property type="entry name" value="BCTRLSENSOR"/>
</dbReference>
<keyword evidence="2" id="KW-0808">Transferase</keyword>
<dbReference type="AlphaFoldDB" id="A0A0W8FZF0"/>
<evidence type="ECO:0000256" key="2">
    <source>
        <dbReference type="ARBA" id="ARBA00022679"/>
    </source>
</evidence>
<keyword evidence="7" id="KW-1133">Transmembrane helix</keyword>
<evidence type="ECO:0000256" key="5">
    <source>
        <dbReference type="ARBA" id="ARBA00022840"/>
    </source>
</evidence>
<feature type="transmembrane region" description="Helical" evidence="7">
    <location>
        <begin position="12"/>
        <end position="31"/>
    </location>
</feature>
<gene>
    <name evidence="9" type="ORF">ASZ90_003961</name>
</gene>
<dbReference type="EMBL" id="LNQE01000511">
    <property type="protein sequence ID" value="KUG26204.1"/>
    <property type="molecule type" value="Genomic_DNA"/>
</dbReference>
<evidence type="ECO:0000256" key="4">
    <source>
        <dbReference type="ARBA" id="ARBA00022777"/>
    </source>
</evidence>
<dbReference type="InterPro" id="IPR004358">
    <property type="entry name" value="Sig_transdc_His_kin-like_C"/>
</dbReference>
<dbReference type="InterPro" id="IPR003594">
    <property type="entry name" value="HATPase_dom"/>
</dbReference>
<keyword evidence="4 9" id="KW-0418">Kinase</keyword>
<dbReference type="Gene3D" id="3.30.565.10">
    <property type="entry name" value="Histidine kinase-like ATPase, C-terminal domain"/>
    <property type="match status" value="1"/>
</dbReference>
<feature type="transmembrane region" description="Helical" evidence="7">
    <location>
        <begin position="155"/>
        <end position="177"/>
    </location>
</feature>
<dbReference type="SMART" id="SM00387">
    <property type="entry name" value="HATPase_c"/>
    <property type="match status" value="1"/>
</dbReference>
<name>A0A0W8FZF0_9ZZZZ</name>
<evidence type="ECO:0000256" key="1">
    <source>
        <dbReference type="ARBA" id="ARBA00022553"/>
    </source>
</evidence>
<dbReference type="CDD" id="cd00082">
    <property type="entry name" value="HisKA"/>
    <property type="match status" value="1"/>
</dbReference>
<dbReference type="InterPro" id="IPR003661">
    <property type="entry name" value="HisK_dim/P_dom"/>
</dbReference>
<keyword evidence="6" id="KW-0902">Two-component regulatory system</keyword>
<protein>
    <submittedName>
        <fullName evidence="9">Sensor histidine kinase</fullName>
    </submittedName>
</protein>
<sequence length="402" mass="46436">MKMSGGPASFNIKVILIVLGIAIAGGTLYFTNDLVQRLQERERQIAELYAKSLEYIADPNVNSFDITFIFENIVKRIDFPLILTDADDNVIFQGFDVGVRNLKIDTTLTEDELQEFLREKVEELKKQHAPIEVTFDGTTVWRKIYYGDSELVRSLILFPYLQISFALFFVLIAYLSFSYMKKTEQSNIWVGMAKETAHQLGTPISSLMGWTEMLRLYHDNPDKVVDTADEIENDLSRLNKVTQRFSKIGSKPELKDENLYELLSRIINYFNRRLPTSAQNLKMIIDGPEDLSVKINTELFEWVIENLVKNSLDAIEHKQGEIIFRYYTEGNFVHLEVSDNGKGIEYKRRKDIFRPGYSTKRRGWGLGLSLTKRIVENYHHGKIFVKDSIIGKGTTFKILLNK</sequence>
<dbReference type="Gene3D" id="1.10.287.130">
    <property type="match status" value="1"/>
</dbReference>
<keyword evidence="7" id="KW-0472">Membrane</keyword>
<evidence type="ECO:0000259" key="8">
    <source>
        <dbReference type="PROSITE" id="PS50109"/>
    </source>
</evidence>
<keyword evidence="1" id="KW-0597">Phosphoprotein</keyword>
<keyword evidence="3" id="KW-0547">Nucleotide-binding</keyword>
<dbReference type="GO" id="GO:0005524">
    <property type="term" value="F:ATP binding"/>
    <property type="evidence" value="ECO:0007669"/>
    <property type="project" value="UniProtKB-KW"/>
</dbReference>
<accession>A0A0W8FZF0</accession>
<evidence type="ECO:0000256" key="7">
    <source>
        <dbReference type="SAM" id="Phobius"/>
    </source>
</evidence>